<sequence>MGQGQSKLNQVCDRSQLGRVDGVSCGGAIAPNTCYPNTKTPSTLIKKTKISAI</sequence>
<gene>
    <name evidence="1" type="ORF">I8748_04365</name>
</gene>
<evidence type="ECO:0000313" key="2">
    <source>
        <dbReference type="Proteomes" id="UP000632766"/>
    </source>
</evidence>
<keyword evidence="2" id="KW-1185">Reference proteome</keyword>
<reference evidence="1 2" key="1">
    <citation type="journal article" date="2021" name="Int. J. Syst. Evol. Microbiol.">
        <title>Amazonocrinis nigriterrae gen. nov., sp. nov., Atlanticothrix silvestris gen. nov., sp. nov. and Dendronalium phyllosphericum gen. nov., sp. nov., nostocacean cyanobacteria from Brazilian environments.</title>
        <authorList>
            <person name="Alvarenga D.O."/>
            <person name="Andreote A.P.D."/>
            <person name="Branco L.H.Z."/>
            <person name="Delbaje E."/>
            <person name="Cruz R.B."/>
            <person name="Varani A.M."/>
            <person name="Fiore M.F."/>
        </authorList>
    </citation>
    <scope>NUCLEOTIDE SEQUENCE [LARGE SCALE GENOMIC DNA]</scope>
    <source>
        <strain evidence="1 2">CENA67</strain>
    </source>
</reference>
<proteinExistence type="predicted"/>
<name>A0A8J7HS92_9NOST</name>
<dbReference type="EMBL" id="JAECZC010000004">
    <property type="protein sequence ID" value="MBH8561419.1"/>
    <property type="molecule type" value="Genomic_DNA"/>
</dbReference>
<comment type="caution">
    <text evidence="1">The sequence shown here is derived from an EMBL/GenBank/DDBJ whole genome shotgun (WGS) entry which is preliminary data.</text>
</comment>
<accession>A0A8J7HS92</accession>
<evidence type="ECO:0000313" key="1">
    <source>
        <dbReference type="EMBL" id="MBH8561419.1"/>
    </source>
</evidence>
<organism evidence="1 2">
    <name type="scientific">Amazonocrinis nigriterrae CENA67</name>
    <dbReference type="NCBI Taxonomy" id="2794033"/>
    <lineage>
        <taxon>Bacteria</taxon>
        <taxon>Bacillati</taxon>
        <taxon>Cyanobacteriota</taxon>
        <taxon>Cyanophyceae</taxon>
        <taxon>Nostocales</taxon>
        <taxon>Nostocaceae</taxon>
        <taxon>Amazonocrinis</taxon>
        <taxon>Amazonocrinis nigriterrae</taxon>
    </lineage>
</organism>
<protein>
    <submittedName>
        <fullName evidence="1">Uncharacterized protein</fullName>
    </submittedName>
</protein>
<dbReference type="AlphaFoldDB" id="A0A8J7HS92"/>
<dbReference type="RefSeq" id="WP_198123435.1">
    <property type="nucleotide sequence ID" value="NZ_JAECZC010000004.1"/>
</dbReference>
<dbReference type="Proteomes" id="UP000632766">
    <property type="component" value="Unassembled WGS sequence"/>
</dbReference>